<dbReference type="Gene3D" id="3.90.110.10">
    <property type="entry name" value="Lactate dehydrogenase/glycoside hydrolase, family 4, C-terminal"/>
    <property type="match status" value="1"/>
</dbReference>
<evidence type="ECO:0000313" key="13">
    <source>
        <dbReference type="Proteomes" id="UP001249851"/>
    </source>
</evidence>
<keyword evidence="13" id="KW-1185">Reference proteome</keyword>
<dbReference type="GO" id="GO:0004459">
    <property type="term" value="F:L-lactate dehydrogenase (NAD+) activity"/>
    <property type="evidence" value="ECO:0007669"/>
    <property type="project" value="UniProtKB-EC"/>
</dbReference>
<feature type="binding site" evidence="8">
    <location>
        <position position="54"/>
    </location>
    <ligand>
        <name>NAD(+)</name>
        <dbReference type="ChEBI" id="CHEBI:57540"/>
    </ligand>
</feature>
<evidence type="ECO:0000256" key="4">
    <source>
        <dbReference type="ARBA" id="ARBA00023002"/>
    </source>
</evidence>
<dbReference type="HAMAP" id="MF_00488">
    <property type="entry name" value="Lactate_dehydrog"/>
    <property type="match status" value="1"/>
</dbReference>
<dbReference type="PANTHER" id="PTHR43128:SF16">
    <property type="entry name" value="L-LACTATE DEHYDROGENASE"/>
    <property type="match status" value="1"/>
</dbReference>
<dbReference type="Gene3D" id="3.40.50.720">
    <property type="entry name" value="NAD(P)-binding Rossmann-like Domain"/>
    <property type="match status" value="1"/>
</dbReference>
<proteinExistence type="inferred from homology"/>
<evidence type="ECO:0000256" key="5">
    <source>
        <dbReference type="ARBA" id="ARBA00023027"/>
    </source>
</evidence>
<evidence type="ECO:0000256" key="9">
    <source>
        <dbReference type="RuleBase" id="RU003369"/>
    </source>
</evidence>
<dbReference type="Pfam" id="PF02866">
    <property type="entry name" value="Ldh_1_C"/>
    <property type="match status" value="1"/>
</dbReference>
<evidence type="ECO:0000256" key="2">
    <source>
        <dbReference type="ARBA" id="ARBA00006054"/>
    </source>
</evidence>
<feature type="domain" description="Lactate/malate dehydrogenase C-terminal" evidence="11">
    <location>
        <begin position="165"/>
        <end position="330"/>
    </location>
</feature>
<dbReference type="GO" id="GO:0006089">
    <property type="term" value="P:lactate metabolic process"/>
    <property type="evidence" value="ECO:0007669"/>
    <property type="project" value="TreeGrafter"/>
</dbReference>
<feature type="domain" description="Lactate/malate dehydrogenase N-terminal" evidence="10">
    <location>
        <begin position="24"/>
        <end position="162"/>
    </location>
</feature>
<comment type="caution">
    <text evidence="12">The sequence shown here is derived from an EMBL/GenBank/DDBJ whole genome shotgun (WGS) entry which is preliminary data.</text>
</comment>
<sequence>MASVKDQLFDYVHVQRGKPPHVKKVTVVGVGQVGMACAYSIMQQGICRELALVDVVEDKLKGELLDLQHGQRFVKNIDIQASTDYAISANSDVCIVTAGCRQKEGESRRNLVQRNVNIFKAIIPQLVKYSPNTVLMIVSNPVDILTYAAWKISGLPHERVIGSGTNLDTARFHFLISEKLNIAPNNVHGWIIGEHGDASVPVWSGVNIGGVNLKSLNPAMGTDEDPEKWSGVHEKVVNSAYEVIKKKGYTSWAIGLSVANMTQTLLRNQKNVHAISVLAKGFHGIENEVFLSLPSVLGAEGVICVIKQTLDENEVKKLQNCARTMHEIQETLEF</sequence>
<dbReference type="PANTHER" id="PTHR43128">
    <property type="entry name" value="L-2-HYDROXYCARBOXYLATE DEHYDROGENASE (NAD(P)(+))"/>
    <property type="match status" value="1"/>
</dbReference>
<dbReference type="Proteomes" id="UP001249851">
    <property type="component" value="Unassembled WGS sequence"/>
</dbReference>
<dbReference type="CDD" id="cd05293">
    <property type="entry name" value="LDH_1"/>
    <property type="match status" value="1"/>
</dbReference>
<keyword evidence="5 8" id="KW-0520">NAD</keyword>
<dbReference type="InterPro" id="IPR011304">
    <property type="entry name" value="L-lactate_DH"/>
</dbReference>
<dbReference type="FunFam" id="3.40.50.720:FF:000018">
    <property type="entry name" value="Malate dehydrogenase"/>
    <property type="match status" value="1"/>
</dbReference>
<name>A0AAD9UXI5_ACRCE</name>
<dbReference type="PIRSF" id="PIRSF000102">
    <property type="entry name" value="Lac_mal_DH"/>
    <property type="match status" value="1"/>
</dbReference>
<accession>A0AAD9UXI5</accession>
<evidence type="ECO:0000259" key="10">
    <source>
        <dbReference type="Pfam" id="PF00056"/>
    </source>
</evidence>
<evidence type="ECO:0000256" key="1">
    <source>
        <dbReference type="ARBA" id="ARBA00004843"/>
    </source>
</evidence>
<feature type="binding site" evidence="8">
    <location>
        <begin position="138"/>
        <end position="140"/>
    </location>
    <ligand>
        <name>NAD(+)</name>
        <dbReference type="ChEBI" id="CHEBI:57540"/>
    </ligand>
</feature>
<evidence type="ECO:0000313" key="12">
    <source>
        <dbReference type="EMBL" id="KAK2553397.1"/>
    </source>
</evidence>
<dbReference type="InterPro" id="IPR015955">
    <property type="entry name" value="Lactate_DH/Glyco_Ohase_4_C"/>
</dbReference>
<organism evidence="12 13">
    <name type="scientific">Acropora cervicornis</name>
    <name type="common">Staghorn coral</name>
    <dbReference type="NCBI Taxonomy" id="6130"/>
    <lineage>
        <taxon>Eukaryota</taxon>
        <taxon>Metazoa</taxon>
        <taxon>Cnidaria</taxon>
        <taxon>Anthozoa</taxon>
        <taxon>Hexacorallia</taxon>
        <taxon>Scleractinia</taxon>
        <taxon>Astrocoeniina</taxon>
        <taxon>Acroporidae</taxon>
        <taxon>Acropora</taxon>
    </lineage>
</organism>
<dbReference type="NCBIfam" id="TIGR01771">
    <property type="entry name" value="L-LDH-NAD"/>
    <property type="match status" value="1"/>
</dbReference>
<gene>
    <name evidence="12" type="ORF">P5673_025375</name>
</gene>
<dbReference type="InterPro" id="IPR036291">
    <property type="entry name" value="NAD(P)-bd_dom_sf"/>
</dbReference>
<dbReference type="Pfam" id="PF00056">
    <property type="entry name" value="Ldh_1_N"/>
    <property type="match status" value="1"/>
</dbReference>
<comment type="similarity">
    <text evidence="2">Belongs to the LDH/MDH superfamily. LDH family.</text>
</comment>
<evidence type="ECO:0000259" key="11">
    <source>
        <dbReference type="Pfam" id="PF02866"/>
    </source>
</evidence>
<evidence type="ECO:0000256" key="3">
    <source>
        <dbReference type="ARBA" id="ARBA00012967"/>
    </source>
</evidence>
<keyword evidence="4 9" id="KW-0560">Oxidoreductase</keyword>
<reference evidence="12" key="2">
    <citation type="journal article" date="2023" name="Science">
        <title>Genomic signatures of disease resistance in endangered staghorn corals.</title>
        <authorList>
            <person name="Vollmer S.V."/>
            <person name="Selwyn J.D."/>
            <person name="Despard B.A."/>
            <person name="Roesel C.L."/>
        </authorList>
    </citation>
    <scope>NUCLEOTIDE SEQUENCE</scope>
    <source>
        <strain evidence="12">K2</strain>
    </source>
</reference>
<dbReference type="InterPro" id="IPR001236">
    <property type="entry name" value="Lactate/malate_DH_N"/>
</dbReference>
<protein>
    <recommendedName>
        <fullName evidence="3">L-lactate dehydrogenase</fullName>
        <ecNumber evidence="3">1.1.1.27</ecNumber>
    </recommendedName>
</protein>
<dbReference type="SUPFAM" id="SSF56327">
    <property type="entry name" value="LDH C-terminal domain-like"/>
    <property type="match status" value="1"/>
</dbReference>
<feature type="binding site" evidence="8">
    <location>
        <begin position="29"/>
        <end position="34"/>
    </location>
    <ligand>
        <name>NAD(+)</name>
        <dbReference type="ChEBI" id="CHEBI:57540"/>
    </ligand>
</feature>
<reference evidence="12" key="1">
    <citation type="journal article" date="2023" name="G3 (Bethesda)">
        <title>Whole genome assembly and annotation of the endangered Caribbean coral Acropora cervicornis.</title>
        <authorList>
            <person name="Selwyn J.D."/>
            <person name="Vollmer S.V."/>
        </authorList>
    </citation>
    <scope>NUCLEOTIDE SEQUENCE</scope>
    <source>
        <strain evidence="12">K2</strain>
    </source>
</reference>
<comment type="catalytic activity">
    <reaction evidence="6">
        <text>(S)-lactate + NAD(+) = pyruvate + NADH + H(+)</text>
        <dbReference type="Rhea" id="RHEA:23444"/>
        <dbReference type="ChEBI" id="CHEBI:15361"/>
        <dbReference type="ChEBI" id="CHEBI:15378"/>
        <dbReference type="ChEBI" id="CHEBI:16651"/>
        <dbReference type="ChEBI" id="CHEBI:57540"/>
        <dbReference type="ChEBI" id="CHEBI:57945"/>
        <dbReference type="EC" id="1.1.1.27"/>
    </reaction>
</comment>
<evidence type="ECO:0000256" key="7">
    <source>
        <dbReference type="PIRSR" id="PIRSR000102-1"/>
    </source>
</evidence>
<evidence type="ECO:0000256" key="6">
    <source>
        <dbReference type="ARBA" id="ARBA00049258"/>
    </source>
</evidence>
<feature type="active site" description="Proton acceptor" evidence="7">
    <location>
        <position position="195"/>
    </location>
</feature>
<dbReference type="EMBL" id="JARQWQ010000078">
    <property type="protein sequence ID" value="KAK2553397.1"/>
    <property type="molecule type" value="Genomic_DNA"/>
</dbReference>
<dbReference type="InterPro" id="IPR001557">
    <property type="entry name" value="L-lactate/malate_DH"/>
</dbReference>
<dbReference type="GO" id="GO:0005737">
    <property type="term" value="C:cytoplasm"/>
    <property type="evidence" value="ECO:0007669"/>
    <property type="project" value="InterPro"/>
</dbReference>
<dbReference type="AlphaFoldDB" id="A0AAD9UXI5"/>
<dbReference type="EC" id="1.1.1.27" evidence="3"/>
<evidence type="ECO:0000256" key="8">
    <source>
        <dbReference type="PIRSR" id="PIRSR000102-3"/>
    </source>
</evidence>
<dbReference type="InterPro" id="IPR022383">
    <property type="entry name" value="Lactate/malate_DH_C"/>
</dbReference>
<dbReference type="SUPFAM" id="SSF51735">
    <property type="entry name" value="NAD(P)-binding Rossmann-fold domains"/>
    <property type="match status" value="1"/>
</dbReference>
<comment type="pathway">
    <text evidence="1">Fermentation; pyruvate fermentation to lactate; (S)-lactate from pyruvate: step 1/1.</text>
</comment>
<dbReference type="PRINTS" id="PR00086">
    <property type="entry name" value="LLDHDRGNASE"/>
</dbReference>
<feature type="binding site" evidence="8">
    <location>
        <position position="115"/>
    </location>
    <ligand>
        <name>NAD(+)</name>
        <dbReference type="ChEBI" id="CHEBI:57540"/>
    </ligand>
</feature>